<evidence type="ECO:0000256" key="2">
    <source>
        <dbReference type="SAM" id="MobiDB-lite"/>
    </source>
</evidence>
<dbReference type="PaxDb" id="6239-C39B10.3"/>
<feature type="region of interest" description="Disordered" evidence="2">
    <location>
        <begin position="115"/>
        <end position="153"/>
    </location>
</feature>
<keyword evidence="1" id="KW-0175">Coiled coil</keyword>
<name>Q18521_CAEEL</name>
<dbReference type="InParanoid" id="Q18521"/>
<evidence type="ECO:0000313" key="4">
    <source>
        <dbReference type="Proteomes" id="UP000001940"/>
    </source>
</evidence>
<dbReference type="WormBase" id="C39B10.3">
    <property type="protein sequence ID" value="CE43194"/>
    <property type="gene ID" value="WBGene00008023"/>
</dbReference>
<accession>Q18521</accession>
<sequence length="153" mass="17645">MNENEEYQQLLETKRLQDLDLQHHRAEIRRNTDVIQSMEERVARQEEMLTFLVDASKKYDEELEEKRDENKKATKEYEELEKVAANLKEIMNPGAFMTEHGSLATCSSATEVKNISQTTPQTVNKKTVTRGHKNNRTGKETIGTKQTNSVETS</sequence>
<feature type="coiled-coil region" evidence="1">
    <location>
        <begin position="21"/>
        <end position="90"/>
    </location>
</feature>
<evidence type="ECO:0000313" key="3">
    <source>
        <dbReference type="EMBL" id="CAA90335.2"/>
    </source>
</evidence>
<gene>
    <name evidence="3 5" type="ORF">C39B10.3</name>
    <name evidence="3" type="ORF">CELE_C39B10.3</name>
</gene>
<dbReference type="GeneID" id="183332"/>
<dbReference type="HOGENOM" id="CLU_1714942_0_0_1"/>
<keyword evidence="4" id="KW-1185">Reference proteome</keyword>
<protein>
    <submittedName>
        <fullName evidence="3">RAB6-interacting golgin</fullName>
    </submittedName>
</protein>
<dbReference type="RefSeq" id="NP_509750.2">
    <property type="nucleotide sequence ID" value="NM_077349.3"/>
</dbReference>
<dbReference type="UCSC" id="C39B10.3">
    <property type="organism name" value="c. elegans"/>
</dbReference>
<reference evidence="3 4" key="1">
    <citation type="journal article" date="1998" name="Science">
        <title>Genome sequence of the nematode C. elegans: a platform for investigating biology.</title>
        <authorList>
            <consortium name="The C. elegans sequencing consortium"/>
            <person name="Sulson J.E."/>
            <person name="Waterston R."/>
        </authorList>
    </citation>
    <scope>NUCLEOTIDE SEQUENCE [LARGE SCALE GENOMIC DNA]</scope>
    <source>
        <strain evidence="3 4">Bristol N2</strain>
    </source>
</reference>
<dbReference type="Proteomes" id="UP000001940">
    <property type="component" value="Chromosome X"/>
</dbReference>
<feature type="compositionally biased region" description="Basic residues" evidence="2">
    <location>
        <begin position="127"/>
        <end position="136"/>
    </location>
</feature>
<evidence type="ECO:0000313" key="5">
    <source>
        <dbReference type="WormBase" id="C39B10.3"/>
    </source>
</evidence>
<dbReference type="AGR" id="WB:WBGene00008023"/>
<dbReference type="EMBL" id="BX284606">
    <property type="protein sequence ID" value="CAA90335.2"/>
    <property type="molecule type" value="Genomic_DNA"/>
</dbReference>
<feature type="compositionally biased region" description="Polar residues" evidence="2">
    <location>
        <begin position="115"/>
        <end position="126"/>
    </location>
</feature>
<dbReference type="KEGG" id="cel:CELE_C39B10.3"/>
<dbReference type="SMR" id="Q18521"/>
<organism evidence="3 4">
    <name type="scientific">Caenorhabditis elegans</name>
    <dbReference type="NCBI Taxonomy" id="6239"/>
    <lineage>
        <taxon>Eukaryota</taxon>
        <taxon>Metazoa</taxon>
        <taxon>Ecdysozoa</taxon>
        <taxon>Nematoda</taxon>
        <taxon>Chromadorea</taxon>
        <taxon>Rhabditida</taxon>
        <taxon>Rhabditina</taxon>
        <taxon>Rhabditomorpha</taxon>
        <taxon>Rhabditoidea</taxon>
        <taxon>Rhabditidae</taxon>
        <taxon>Peloderinae</taxon>
        <taxon>Caenorhabditis</taxon>
    </lineage>
</organism>
<dbReference type="CTD" id="183332"/>
<dbReference type="AlphaFoldDB" id="Q18521"/>
<feature type="compositionally biased region" description="Polar residues" evidence="2">
    <location>
        <begin position="143"/>
        <end position="153"/>
    </location>
</feature>
<dbReference type="Bgee" id="WBGene00008023">
    <property type="expression patterns" value="Expressed in pharyngeal muscle cell (C elegans) and 3 other cell types or tissues"/>
</dbReference>
<proteinExistence type="predicted"/>
<evidence type="ECO:0000256" key="1">
    <source>
        <dbReference type="SAM" id="Coils"/>
    </source>
</evidence>